<organism evidence="2 3">
    <name type="scientific">Halorubrum vacuolatum</name>
    <name type="common">Natronobacterium vacuolatum</name>
    <dbReference type="NCBI Taxonomy" id="63740"/>
    <lineage>
        <taxon>Archaea</taxon>
        <taxon>Methanobacteriati</taxon>
        <taxon>Methanobacteriota</taxon>
        <taxon>Stenosarchaea group</taxon>
        <taxon>Halobacteria</taxon>
        <taxon>Halobacteriales</taxon>
        <taxon>Haloferacaceae</taxon>
        <taxon>Halorubrum</taxon>
    </lineage>
</organism>
<feature type="transmembrane region" description="Helical" evidence="1">
    <location>
        <begin position="29"/>
        <end position="49"/>
    </location>
</feature>
<proteinExistence type="predicted"/>
<gene>
    <name evidence="2" type="ORF">SAMN06264855_104156</name>
</gene>
<keyword evidence="1" id="KW-0812">Transmembrane</keyword>
<dbReference type="Pfam" id="PF24282">
    <property type="entry name" value="DUF7470"/>
    <property type="match status" value="1"/>
</dbReference>
<reference evidence="2 3" key="1">
    <citation type="submission" date="2017-06" db="EMBL/GenBank/DDBJ databases">
        <authorList>
            <person name="Kim H.J."/>
            <person name="Triplett B.A."/>
        </authorList>
    </citation>
    <scope>NUCLEOTIDE SEQUENCE [LARGE SCALE GENOMIC DNA]</scope>
    <source>
        <strain evidence="2 3">DSM 8800</strain>
    </source>
</reference>
<sequence length="59" mass="6123">MRDTLGLEGILGVLVVFLAVALLTVYDPVIGAGVMILLSGLALIAKGVADSTMRMFGMK</sequence>
<dbReference type="InterPro" id="IPR055893">
    <property type="entry name" value="DUF7470"/>
</dbReference>
<keyword evidence="1" id="KW-0472">Membrane</keyword>
<feature type="transmembrane region" description="Helical" evidence="1">
    <location>
        <begin position="5"/>
        <end position="23"/>
    </location>
</feature>
<keyword evidence="3" id="KW-1185">Reference proteome</keyword>
<evidence type="ECO:0000256" key="1">
    <source>
        <dbReference type="SAM" id="Phobius"/>
    </source>
</evidence>
<accession>A0A238VWI0</accession>
<protein>
    <submittedName>
        <fullName evidence="2">Uncharacterized protein</fullName>
    </submittedName>
</protein>
<evidence type="ECO:0000313" key="3">
    <source>
        <dbReference type="Proteomes" id="UP000198397"/>
    </source>
</evidence>
<dbReference type="AlphaFoldDB" id="A0A238VWI0"/>
<dbReference type="OrthoDB" id="346318at2157"/>
<dbReference type="EMBL" id="FZNQ01000004">
    <property type="protein sequence ID" value="SNR38541.1"/>
    <property type="molecule type" value="Genomic_DNA"/>
</dbReference>
<name>A0A238VWI0_HALVU</name>
<dbReference type="Proteomes" id="UP000198397">
    <property type="component" value="Unassembled WGS sequence"/>
</dbReference>
<keyword evidence="1" id="KW-1133">Transmembrane helix</keyword>
<evidence type="ECO:0000313" key="2">
    <source>
        <dbReference type="EMBL" id="SNR38541.1"/>
    </source>
</evidence>
<dbReference type="RefSeq" id="WP_089384195.1">
    <property type="nucleotide sequence ID" value="NZ_FZNQ01000004.1"/>
</dbReference>